<evidence type="ECO:0000259" key="2">
    <source>
        <dbReference type="SMART" id="SM00834"/>
    </source>
</evidence>
<dbReference type="EMBL" id="PSZC01000005">
    <property type="protein sequence ID" value="PPJ38566.1"/>
    <property type="molecule type" value="Genomic_DNA"/>
</dbReference>
<organism evidence="3 4">
    <name type="scientific">Nocardia nova</name>
    <dbReference type="NCBI Taxonomy" id="37330"/>
    <lineage>
        <taxon>Bacteria</taxon>
        <taxon>Bacillati</taxon>
        <taxon>Actinomycetota</taxon>
        <taxon>Actinomycetes</taxon>
        <taxon>Mycobacteriales</taxon>
        <taxon>Nocardiaceae</taxon>
        <taxon>Nocardia</taxon>
    </lineage>
</organism>
<evidence type="ECO:0000313" key="3">
    <source>
        <dbReference type="EMBL" id="PPJ38566.1"/>
    </source>
</evidence>
<dbReference type="NCBIfam" id="TIGR02605">
    <property type="entry name" value="CxxC_CxxC_SSSS"/>
    <property type="match status" value="1"/>
</dbReference>
<dbReference type="SMART" id="SM00834">
    <property type="entry name" value="CxxC_CXXC_SSSS"/>
    <property type="match status" value="1"/>
</dbReference>
<name>A0A2S6ATM4_9NOCA</name>
<feature type="domain" description="Putative regulatory protein FmdB zinc ribbon" evidence="2">
    <location>
        <begin position="1"/>
        <end position="41"/>
    </location>
</feature>
<reference evidence="3 4" key="1">
    <citation type="submission" date="2018-02" db="EMBL/GenBank/DDBJ databases">
        <title>8 Nocardia nova and 1 Nocardia cyriacigeorgica strain used for evolution to TMP-SMX.</title>
        <authorList>
            <person name="Mehta H."/>
            <person name="Weng J."/>
            <person name="Shamoo Y."/>
        </authorList>
    </citation>
    <scope>NUCLEOTIDE SEQUENCE [LARGE SCALE GENOMIC DNA]</scope>
    <source>
        <strain evidence="3 4">MDA3139</strain>
    </source>
</reference>
<feature type="region of interest" description="Disordered" evidence="1">
    <location>
        <begin position="61"/>
        <end position="91"/>
    </location>
</feature>
<comment type="caution">
    <text evidence="3">The sequence shown here is derived from an EMBL/GenBank/DDBJ whole genome shotgun (WGS) entry which is preliminary data.</text>
</comment>
<dbReference type="InterPro" id="IPR013429">
    <property type="entry name" value="Regulatory_FmdB_Zinc_ribbon"/>
</dbReference>
<proteinExistence type="predicted"/>
<dbReference type="Pfam" id="PF09723">
    <property type="entry name" value="Zn_ribbon_8"/>
    <property type="match status" value="1"/>
</dbReference>
<dbReference type="Proteomes" id="UP000239874">
    <property type="component" value="Unassembled WGS sequence"/>
</dbReference>
<evidence type="ECO:0000313" key="4">
    <source>
        <dbReference type="Proteomes" id="UP000239874"/>
    </source>
</evidence>
<dbReference type="AlphaFoldDB" id="A0A2S6ATM4"/>
<accession>A0A2S6ATM4</accession>
<gene>
    <name evidence="3" type="ORF">C5E45_10070</name>
</gene>
<dbReference type="RefSeq" id="WP_104379857.1">
    <property type="nucleotide sequence ID" value="NZ_PSZC01000005.1"/>
</dbReference>
<protein>
    <recommendedName>
        <fullName evidence="2">Putative regulatory protein FmdB zinc ribbon domain-containing protein</fullName>
    </recommendedName>
</protein>
<sequence length="91" mass="9931">MPLYQFSCRGCGLFDRSYRMAEVPASVACPRCAQTAVRRPGGGFVRRSAAVRMLDATARTASEPAVVGAVPQRRTSRPTTADPCHRRLPRP</sequence>
<evidence type="ECO:0000256" key="1">
    <source>
        <dbReference type="SAM" id="MobiDB-lite"/>
    </source>
</evidence>